<accession>A0A9D1L5B4</accession>
<gene>
    <name evidence="3" type="ORF">IAD17_07290</name>
</gene>
<reference evidence="3" key="2">
    <citation type="journal article" date="2021" name="PeerJ">
        <title>Extensive microbial diversity within the chicken gut microbiome revealed by metagenomics and culture.</title>
        <authorList>
            <person name="Gilroy R."/>
            <person name="Ravi A."/>
            <person name="Getino M."/>
            <person name="Pursley I."/>
            <person name="Horton D.L."/>
            <person name="Alikhan N.F."/>
            <person name="Baker D."/>
            <person name="Gharbi K."/>
            <person name="Hall N."/>
            <person name="Watson M."/>
            <person name="Adriaenssens E.M."/>
            <person name="Foster-Nyarko E."/>
            <person name="Jarju S."/>
            <person name="Secka A."/>
            <person name="Antonio M."/>
            <person name="Oren A."/>
            <person name="Chaudhuri R.R."/>
            <person name="La Ragione R."/>
            <person name="Hildebrand F."/>
            <person name="Pallen M.J."/>
        </authorList>
    </citation>
    <scope>NUCLEOTIDE SEQUENCE</scope>
    <source>
        <strain evidence="3">ChiHjej12B11-29160</strain>
    </source>
</reference>
<reference evidence="3" key="1">
    <citation type="submission" date="2020-10" db="EMBL/GenBank/DDBJ databases">
        <authorList>
            <person name="Gilroy R."/>
        </authorList>
    </citation>
    <scope>NUCLEOTIDE SEQUENCE</scope>
    <source>
        <strain evidence="3">ChiHjej12B11-29160</strain>
    </source>
</reference>
<feature type="compositionally biased region" description="Polar residues" evidence="1">
    <location>
        <begin position="49"/>
        <end position="64"/>
    </location>
</feature>
<feature type="chain" id="PRO_5039634175" description="Lipoprotein" evidence="2">
    <location>
        <begin position="24"/>
        <end position="179"/>
    </location>
</feature>
<evidence type="ECO:0000313" key="4">
    <source>
        <dbReference type="Proteomes" id="UP000824078"/>
    </source>
</evidence>
<sequence length="179" mass="20276">MRSALRRSRVQLISAMLLIGALALVGCSNPSDQQRIEELEEQVAELQATQGNTSTENQQSSQNKQDAAQDSSTTDTSQQASSDDLADFEARISELETTCQNTTASGDYEADYQTYLDIQSQLDALDREIDAFENAREREARDGTITREEFREIDRETDRLEDRLDHAEETLEYNLRIDD</sequence>
<evidence type="ECO:0008006" key="5">
    <source>
        <dbReference type="Google" id="ProtNLM"/>
    </source>
</evidence>
<name>A0A9D1L5B4_9ACTN</name>
<proteinExistence type="predicted"/>
<dbReference type="Proteomes" id="UP000824078">
    <property type="component" value="Unassembled WGS sequence"/>
</dbReference>
<keyword evidence="2" id="KW-0732">Signal</keyword>
<dbReference type="AlphaFoldDB" id="A0A9D1L5B4"/>
<feature type="compositionally biased region" description="Low complexity" evidence="1">
    <location>
        <begin position="65"/>
        <end position="83"/>
    </location>
</feature>
<evidence type="ECO:0000313" key="3">
    <source>
        <dbReference type="EMBL" id="HIU24710.1"/>
    </source>
</evidence>
<evidence type="ECO:0000256" key="1">
    <source>
        <dbReference type="SAM" id="MobiDB-lite"/>
    </source>
</evidence>
<organism evidence="3 4">
    <name type="scientific">Candidatus Coprovicinus avistercoris</name>
    <dbReference type="NCBI Taxonomy" id="2840754"/>
    <lineage>
        <taxon>Bacteria</taxon>
        <taxon>Bacillati</taxon>
        <taxon>Actinomycetota</taxon>
        <taxon>Coriobacteriia</taxon>
        <taxon>Coriobacteriales</taxon>
        <taxon>Coriobacteriaceae</taxon>
        <taxon>Coriobacteriaceae incertae sedis</taxon>
        <taxon>Candidatus Coprovicinus</taxon>
    </lineage>
</organism>
<comment type="caution">
    <text evidence="3">The sequence shown here is derived from an EMBL/GenBank/DDBJ whole genome shotgun (WGS) entry which is preliminary data.</text>
</comment>
<dbReference type="PROSITE" id="PS51257">
    <property type="entry name" value="PROKAR_LIPOPROTEIN"/>
    <property type="match status" value="1"/>
</dbReference>
<feature type="signal peptide" evidence="2">
    <location>
        <begin position="1"/>
        <end position="23"/>
    </location>
</feature>
<dbReference type="EMBL" id="DVMQ01000018">
    <property type="protein sequence ID" value="HIU24710.1"/>
    <property type="molecule type" value="Genomic_DNA"/>
</dbReference>
<evidence type="ECO:0000256" key="2">
    <source>
        <dbReference type="SAM" id="SignalP"/>
    </source>
</evidence>
<feature type="region of interest" description="Disordered" evidence="1">
    <location>
        <begin position="42"/>
        <end position="88"/>
    </location>
</feature>
<protein>
    <recommendedName>
        <fullName evidence="5">Lipoprotein</fullName>
    </recommendedName>
</protein>